<dbReference type="PROSITE" id="PS50297">
    <property type="entry name" value="ANK_REP_REGION"/>
    <property type="match status" value="2"/>
</dbReference>
<dbReference type="GO" id="GO:0004842">
    <property type="term" value="F:ubiquitin-protein transferase activity"/>
    <property type="evidence" value="ECO:0007669"/>
    <property type="project" value="TreeGrafter"/>
</dbReference>
<dbReference type="InterPro" id="IPR036770">
    <property type="entry name" value="Ankyrin_rpt-contain_sf"/>
</dbReference>
<feature type="repeat" description="ANK" evidence="3">
    <location>
        <begin position="125"/>
        <end position="160"/>
    </location>
</feature>
<keyword evidence="2 3" id="KW-0040">ANK repeat</keyword>
<feature type="region of interest" description="Disordered" evidence="4">
    <location>
        <begin position="217"/>
        <end position="249"/>
    </location>
</feature>
<name>A0A318SIV6_9BURK</name>
<feature type="repeat" description="ANK" evidence="3">
    <location>
        <begin position="95"/>
        <end position="123"/>
    </location>
</feature>
<dbReference type="PROSITE" id="PS50088">
    <property type="entry name" value="ANK_REPEAT"/>
    <property type="match status" value="3"/>
</dbReference>
<accession>A0A318SIV6</accession>
<reference evidence="6 7" key="1">
    <citation type="submission" date="2018-06" db="EMBL/GenBank/DDBJ databases">
        <title>Genomic Encyclopedia of Type Strains, Phase III (KMG-III): the genomes of soil and plant-associated and newly described type strains.</title>
        <authorList>
            <person name="Whitman W."/>
        </authorList>
    </citation>
    <scope>NUCLEOTIDE SEQUENCE [LARGE SCALE GENOMIC DNA]</scope>
    <source>
        <strain evidence="6 7">CECT 7646</strain>
    </source>
</reference>
<keyword evidence="5" id="KW-0732">Signal</keyword>
<feature type="chain" id="PRO_5016347980" evidence="5">
    <location>
        <begin position="28"/>
        <end position="249"/>
    </location>
</feature>
<dbReference type="Gene3D" id="1.25.40.20">
    <property type="entry name" value="Ankyrin repeat-containing domain"/>
    <property type="match status" value="2"/>
</dbReference>
<dbReference type="RefSeq" id="WP_233504297.1">
    <property type="nucleotide sequence ID" value="NZ_JAMOFZ010000005.1"/>
</dbReference>
<feature type="repeat" description="ANK" evidence="3">
    <location>
        <begin position="161"/>
        <end position="193"/>
    </location>
</feature>
<dbReference type="InterPro" id="IPR002110">
    <property type="entry name" value="Ankyrin_rpt"/>
</dbReference>
<organism evidence="6 7">
    <name type="scientific">Xylophilus ampelinus</name>
    <dbReference type="NCBI Taxonomy" id="54067"/>
    <lineage>
        <taxon>Bacteria</taxon>
        <taxon>Pseudomonadati</taxon>
        <taxon>Pseudomonadota</taxon>
        <taxon>Betaproteobacteria</taxon>
        <taxon>Burkholderiales</taxon>
        <taxon>Xylophilus</taxon>
    </lineage>
</organism>
<evidence type="ECO:0000256" key="1">
    <source>
        <dbReference type="ARBA" id="ARBA00022737"/>
    </source>
</evidence>
<keyword evidence="1" id="KW-0677">Repeat</keyword>
<sequence>MSFGFVSGACRSAAAAALLMLTGFASAAAFDDYFVAIKRDDPNAITTLLNRNVDPNALSPQGEAPLVLAVREQSNKAVKALLASRKTKVEIRNKKDESPLMLAAIKGDTDLVRALLVRDADVNKPGWAPLHYAASASTPQQATIAKLLLDNHAFIDAESPNGTTPLMMAAFYGSSDVARLLLAEGADTAMRNQQGMTAVDFARKGGREDLAKEIGAVAAKAAAGQPVPSSQQTSPGSQPSQQSRPGGGW</sequence>
<protein>
    <submittedName>
        <fullName evidence="6">Uncharacterized protein</fullName>
    </submittedName>
</protein>
<evidence type="ECO:0000313" key="6">
    <source>
        <dbReference type="EMBL" id="PYE78765.1"/>
    </source>
</evidence>
<evidence type="ECO:0000256" key="3">
    <source>
        <dbReference type="PROSITE-ProRule" id="PRU00023"/>
    </source>
</evidence>
<dbReference type="Pfam" id="PF00023">
    <property type="entry name" value="Ank"/>
    <property type="match status" value="1"/>
</dbReference>
<dbReference type="EMBL" id="QJTC01000005">
    <property type="protein sequence ID" value="PYE78765.1"/>
    <property type="molecule type" value="Genomic_DNA"/>
</dbReference>
<proteinExistence type="predicted"/>
<dbReference type="SMART" id="SM00248">
    <property type="entry name" value="ANK"/>
    <property type="match status" value="5"/>
</dbReference>
<evidence type="ECO:0000256" key="4">
    <source>
        <dbReference type="SAM" id="MobiDB-lite"/>
    </source>
</evidence>
<dbReference type="Pfam" id="PF12796">
    <property type="entry name" value="Ank_2"/>
    <property type="match status" value="1"/>
</dbReference>
<feature type="signal peptide" evidence="5">
    <location>
        <begin position="1"/>
        <end position="27"/>
    </location>
</feature>
<dbReference type="GO" id="GO:0085020">
    <property type="term" value="P:protein K6-linked ubiquitination"/>
    <property type="evidence" value="ECO:0007669"/>
    <property type="project" value="TreeGrafter"/>
</dbReference>
<dbReference type="AlphaFoldDB" id="A0A318SIV6"/>
<dbReference type="Proteomes" id="UP000247540">
    <property type="component" value="Unassembled WGS sequence"/>
</dbReference>
<comment type="caution">
    <text evidence="6">The sequence shown here is derived from an EMBL/GenBank/DDBJ whole genome shotgun (WGS) entry which is preliminary data.</text>
</comment>
<keyword evidence="7" id="KW-1185">Reference proteome</keyword>
<evidence type="ECO:0000256" key="2">
    <source>
        <dbReference type="ARBA" id="ARBA00023043"/>
    </source>
</evidence>
<gene>
    <name evidence="6" type="ORF">DFQ15_105124</name>
</gene>
<evidence type="ECO:0000256" key="5">
    <source>
        <dbReference type="SAM" id="SignalP"/>
    </source>
</evidence>
<dbReference type="PANTHER" id="PTHR24171:SF8">
    <property type="entry name" value="BRCA1-ASSOCIATED RING DOMAIN PROTEIN 1"/>
    <property type="match status" value="1"/>
</dbReference>
<dbReference type="PANTHER" id="PTHR24171">
    <property type="entry name" value="ANKYRIN REPEAT DOMAIN-CONTAINING PROTEIN 39-RELATED"/>
    <property type="match status" value="1"/>
</dbReference>
<dbReference type="SUPFAM" id="SSF48403">
    <property type="entry name" value="Ankyrin repeat"/>
    <property type="match status" value="1"/>
</dbReference>
<evidence type="ECO:0000313" key="7">
    <source>
        <dbReference type="Proteomes" id="UP000247540"/>
    </source>
</evidence>